<dbReference type="InterPro" id="IPR002763">
    <property type="entry name" value="DUF72"/>
</dbReference>
<name>A0ABP3WP38_9ALTE</name>
<protein>
    <submittedName>
        <fullName evidence="1">DUF72 domain-containing protein</fullName>
    </submittedName>
</protein>
<dbReference type="EMBL" id="BAAAFD010000001">
    <property type="protein sequence ID" value="GAA0853460.1"/>
    <property type="molecule type" value="Genomic_DNA"/>
</dbReference>
<dbReference type="RefSeq" id="WP_343856385.1">
    <property type="nucleotide sequence ID" value="NZ_BAAAFD010000001.1"/>
</dbReference>
<dbReference type="SUPFAM" id="SSF117396">
    <property type="entry name" value="TM1631-like"/>
    <property type="match status" value="1"/>
</dbReference>
<accession>A0ABP3WP38</accession>
<keyword evidence="2" id="KW-1185">Reference proteome</keyword>
<reference evidence="2" key="1">
    <citation type="journal article" date="2019" name="Int. J. Syst. Evol. Microbiol.">
        <title>The Global Catalogue of Microorganisms (GCM) 10K type strain sequencing project: providing services to taxonomists for standard genome sequencing and annotation.</title>
        <authorList>
            <consortium name="The Broad Institute Genomics Platform"/>
            <consortium name="The Broad Institute Genome Sequencing Center for Infectious Disease"/>
            <person name="Wu L."/>
            <person name="Ma J."/>
        </authorList>
    </citation>
    <scope>NUCLEOTIDE SEQUENCE [LARGE SCALE GENOMIC DNA]</scope>
    <source>
        <strain evidence="2">JCM 15896</strain>
    </source>
</reference>
<dbReference type="Pfam" id="PF01904">
    <property type="entry name" value="DUF72"/>
    <property type="match status" value="1"/>
</dbReference>
<sequence length="292" mass="33653">MQFPHLPLKFGCPMWSHPKWFGTLVPSTTPKASGLNAYARFFNSVEGNTSFYQLPNESSVQNWREQVPADFSFTFKFPREISHAADINSQVELLRSSYQRFGMFEEQLGCLMLQLPPGFSARRAKELEHFVGQLPKEFHYAIEMRHLDWFDKGQNERWLNRLLESHGVNRVILDTRGLFACKTPQDTLVMEVQTKKPKLPTHAVATSNRPIVRFVGHPTLAKNREFLAPWVDKIAQWLAQDLQPYVFFHMPDNAQAPWLAALFFEELKIAHPELLTSGLDIPVIGNQQLSIF</sequence>
<proteinExistence type="predicted"/>
<dbReference type="InterPro" id="IPR036520">
    <property type="entry name" value="UPF0759_sf"/>
</dbReference>
<evidence type="ECO:0000313" key="2">
    <source>
        <dbReference type="Proteomes" id="UP001500359"/>
    </source>
</evidence>
<organism evidence="1 2">
    <name type="scientific">Aliiglaciecola litoralis</name>
    <dbReference type="NCBI Taxonomy" id="582857"/>
    <lineage>
        <taxon>Bacteria</taxon>
        <taxon>Pseudomonadati</taxon>
        <taxon>Pseudomonadota</taxon>
        <taxon>Gammaproteobacteria</taxon>
        <taxon>Alteromonadales</taxon>
        <taxon>Alteromonadaceae</taxon>
        <taxon>Aliiglaciecola</taxon>
    </lineage>
</organism>
<dbReference type="PANTHER" id="PTHR30348">
    <property type="entry name" value="UNCHARACTERIZED PROTEIN YECE"/>
    <property type="match status" value="1"/>
</dbReference>
<dbReference type="Proteomes" id="UP001500359">
    <property type="component" value="Unassembled WGS sequence"/>
</dbReference>
<comment type="caution">
    <text evidence="1">The sequence shown here is derived from an EMBL/GenBank/DDBJ whole genome shotgun (WGS) entry which is preliminary data.</text>
</comment>
<dbReference type="PANTHER" id="PTHR30348:SF9">
    <property type="entry name" value="UPF0759 PROTEIN YECE"/>
    <property type="match status" value="1"/>
</dbReference>
<gene>
    <name evidence="1" type="ORF">GCM10009114_06260</name>
</gene>
<dbReference type="Gene3D" id="3.20.20.410">
    <property type="entry name" value="Protein of unknown function UPF0759"/>
    <property type="match status" value="1"/>
</dbReference>
<evidence type="ECO:0000313" key="1">
    <source>
        <dbReference type="EMBL" id="GAA0853460.1"/>
    </source>
</evidence>